<evidence type="ECO:0000256" key="2">
    <source>
        <dbReference type="ARBA" id="ARBA00023315"/>
    </source>
</evidence>
<evidence type="ECO:0000256" key="1">
    <source>
        <dbReference type="ARBA" id="ARBA00022679"/>
    </source>
</evidence>
<proteinExistence type="predicted"/>
<organism evidence="4 5">
    <name type="scientific">Rhizobium rhizogenes NBRC 13257</name>
    <dbReference type="NCBI Taxonomy" id="1220581"/>
    <lineage>
        <taxon>Bacteria</taxon>
        <taxon>Pseudomonadati</taxon>
        <taxon>Pseudomonadota</taxon>
        <taxon>Alphaproteobacteria</taxon>
        <taxon>Hyphomicrobiales</taxon>
        <taxon>Rhizobiaceae</taxon>
        <taxon>Rhizobium/Agrobacterium group</taxon>
        <taxon>Rhizobium</taxon>
    </lineage>
</organism>
<dbReference type="PROSITE" id="PS51186">
    <property type="entry name" value="GNAT"/>
    <property type="match status" value="1"/>
</dbReference>
<dbReference type="GeneID" id="86847503"/>
<dbReference type="GO" id="GO:0016747">
    <property type="term" value="F:acyltransferase activity, transferring groups other than amino-acyl groups"/>
    <property type="evidence" value="ECO:0007669"/>
    <property type="project" value="InterPro"/>
</dbReference>
<dbReference type="EMBL" id="BAYX01000009">
    <property type="protein sequence ID" value="GAJ94784.1"/>
    <property type="molecule type" value="Genomic_DNA"/>
</dbReference>
<sequence length="150" mass="16037">MACDVRPARESDANAISAVILSALRETNAKDYSQDIIARVTQSFSPAAVRKLMVSRTVLVAMKGGDVVGTASLDGAVVRTVFVSPSVQGQGTGTRLMAEIERIAYIKGVTLLTVPSSVTAEAFYARLGFKAVEDSYHGDERTIIMERSLP</sequence>
<feature type="domain" description="N-acetyltransferase" evidence="3">
    <location>
        <begin position="3"/>
        <end position="150"/>
    </location>
</feature>
<dbReference type="Proteomes" id="UP000026941">
    <property type="component" value="Unassembled WGS sequence"/>
</dbReference>
<gene>
    <name evidence="4" type="ORF">RRH01S_09_00990</name>
</gene>
<dbReference type="InterPro" id="IPR016181">
    <property type="entry name" value="Acyl_CoA_acyltransferase"/>
</dbReference>
<protein>
    <submittedName>
        <fullName evidence="4">Acetyltransferase</fullName>
    </submittedName>
</protein>
<evidence type="ECO:0000313" key="4">
    <source>
        <dbReference type="EMBL" id="GAJ94784.1"/>
    </source>
</evidence>
<reference evidence="4 5" key="1">
    <citation type="submission" date="2014-05" db="EMBL/GenBank/DDBJ databases">
        <title>Whole genome shotgun sequence of Rhizobium rhizogenes NBRC 13257.</title>
        <authorList>
            <person name="Katano-Makiyama Y."/>
            <person name="Hosoyama A."/>
            <person name="Hashimoto M."/>
            <person name="Hosoyama Y."/>
            <person name="Noguchi M."/>
            <person name="Tsuchikane K."/>
            <person name="Kimura A."/>
            <person name="Ohji S."/>
            <person name="Ichikawa N."/>
            <person name="Yamazoe A."/>
            <person name="Fujita N."/>
        </authorList>
    </citation>
    <scope>NUCLEOTIDE SEQUENCE [LARGE SCALE GENOMIC DNA]</scope>
    <source>
        <strain evidence="4 5">NBRC 13257</strain>
    </source>
</reference>
<dbReference type="RefSeq" id="WP_007703752.1">
    <property type="nucleotide sequence ID" value="NZ_BAYX01000009.1"/>
</dbReference>
<evidence type="ECO:0000313" key="5">
    <source>
        <dbReference type="Proteomes" id="UP000026941"/>
    </source>
</evidence>
<dbReference type="SUPFAM" id="SSF55729">
    <property type="entry name" value="Acyl-CoA N-acyltransferases (Nat)"/>
    <property type="match status" value="1"/>
</dbReference>
<evidence type="ECO:0000259" key="3">
    <source>
        <dbReference type="PROSITE" id="PS51186"/>
    </source>
</evidence>
<dbReference type="PANTHER" id="PTHR43877">
    <property type="entry name" value="AMINOALKYLPHOSPHONATE N-ACETYLTRANSFERASE-RELATED-RELATED"/>
    <property type="match status" value="1"/>
</dbReference>
<dbReference type="Pfam" id="PF13673">
    <property type="entry name" value="Acetyltransf_10"/>
    <property type="match status" value="1"/>
</dbReference>
<dbReference type="InterPro" id="IPR050832">
    <property type="entry name" value="Bact_Acetyltransf"/>
</dbReference>
<dbReference type="InterPro" id="IPR000182">
    <property type="entry name" value="GNAT_dom"/>
</dbReference>
<name>A0AA87QD19_RHIRH</name>
<keyword evidence="1" id="KW-0808">Transferase</keyword>
<comment type="caution">
    <text evidence="4">The sequence shown here is derived from an EMBL/GenBank/DDBJ whole genome shotgun (WGS) entry which is preliminary data.</text>
</comment>
<dbReference type="PANTHER" id="PTHR43877:SF1">
    <property type="entry name" value="ACETYLTRANSFERASE"/>
    <property type="match status" value="1"/>
</dbReference>
<accession>A0AA87QD19</accession>
<dbReference type="AlphaFoldDB" id="A0AA87QD19"/>
<keyword evidence="2" id="KW-0012">Acyltransferase</keyword>
<dbReference type="Gene3D" id="3.40.630.30">
    <property type="match status" value="1"/>
</dbReference>